<keyword evidence="1" id="KW-0378">Hydrolase</keyword>
<dbReference type="InterPro" id="IPR041492">
    <property type="entry name" value="HAD_2"/>
</dbReference>
<accession>A0ABT4T437</accession>
<dbReference type="NCBIfam" id="TIGR01549">
    <property type="entry name" value="HAD-SF-IA-v1"/>
    <property type="match status" value="1"/>
</dbReference>
<dbReference type="GO" id="GO:0016787">
    <property type="term" value="F:hydrolase activity"/>
    <property type="evidence" value="ECO:0007669"/>
    <property type="project" value="UniProtKB-KW"/>
</dbReference>
<dbReference type="Gene3D" id="1.10.150.240">
    <property type="entry name" value="Putative phosphatase, domain 2"/>
    <property type="match status" value="1"/>
</dbReference>
<name>A0ABT4T437_9ACTN</name>
<gene>
    <name evidence="1" type="ORF">OUY24_24905</name>
</gene>
<dbReference type="SUPFAM" id="SSF56784">
    <property type="entry name" value="HAD-like"/>
    <property type="match status" value="1"/>
</dbReference>
<proteinExistence type="predicted"/>
<keyword evidence="2" id="KW-1185">Reference proteome</keyword>
<dbReference type="PANTHER" id="PTHR43434:SF1">
    <property type="entry name" value="PHOSPHOGLYCOLATE PHOSPHATASE"/>
    <property type="match status" value="1"/>
</dbReference>
<comment type="caution">
    <text evidence="1">The sequence shown here is derived from an EMBL/GenBank/DDBJ whole genome shotgun (WGS) entry which is preliminary data.</text>
</comment>
<dbReference type="Proteomes" id="UP001212498">
    <property type="component" value="Unassembled WGS sequence"/>
</dbReference>
<dbReference type="EMBL" id="JAPNUD010000078">
    <property type="protein sequence ID" value="MDA0643880.1"/>
    <property type="molecule type" value="Genomic_DNA"/>
</dbReference>
<protein>
    <submittedName>
        <fullName evidence="1">HAD-IA family hydrolase</fullName>
    </submittedName>
</protein>
<dbReference type="SFLD" id="SFLDS00003">
    <property type="entry name" value="Haloacid_Dehalogenase"/>
    <property type="match status" value="1"/>
</dbReference>
<reference evidence="1 2" key="1">
    <citation type="submission" date="2022-11" db="EMBL/GenBank/DDBJ databases">
        <title>Nonomuraea corallina sp. nov., a new species of the genus Nonomuraea isolated from sea side sediment in Thai sea.</title>
        <authorList>
            <person name="Ngamcharungchit C."/>
            <person name="Matsumoto A."/>
            <person name="Suriyachadkun C."/>
            <person name="Panbangred W."/>
            <person name="Inahashi Y."/>
            <person name="Intra B."/>
        </authorList>
    </citation>
    <scope>NUCLEOTIDE SEQUENCE [LARGE SCALE GENOMIC DNA]</scope>
    <source>
        <strain evidence="1 2">DSM 43553</strain>
    </source>
</reference>
<evidence type="ECO:0000313" key="2">
    <source>
        <dbReference type="Proteomes" id="UP001212498"/>
    </source>
</evidence>
<dbReference type="InterPro" id="IPR023214">
    <property type="entry name" value="HAD_sf"/>
</dbReference>
<dbReference type="InterPro" id="IPR006439">
    <property type="entry name" value="HAD-SF_hydro_IA"/>
</dbReference>
<dbReference type="InterPro" id="IPR036412">
    <property type="entry name" value="HAD-like_sf"/>
</dbReference>
<dbReference type="Gene3D" id="3.40.50.1000">
    <property type="entry name" value="HAD superfamily/HAD-like"/>
    <property type="match status" value="1"/>
</dbReference>
<dbReference type="InterPro" id="IPR050155">
    <property type="entry name" value="HAD-like_hydrolase_sf"/>
</dbReference>
<dbReference type="SFLD" id="SFLDG01135">
    <property type="entry name" value="C1.5.6:_HAD__Beta-PGM__Phospha"/>
    <property type="match status" value="1"/>
</dbReference>
<dbReference type="RefSeq" id="WP_271278035.1">
    <property type="nucleotide sequence ID" value="NZ_BAABFD010000018.1"/>
</dbReference>
<dbReference type="Pfam" id="PF13419">
    <property type="entry name" value="HAD_2"/>
    <property type="match status" value="1"/>
</dbReference>
<evidence type="ECO:0000313" key="1">
    <source>
        <dbReference type="EMBL" id="MDA0643880.1"/>
    </source>
</evidence>
<organism evidence="1 2">
    <name type="scientific">Nonomuraea ferruginea</name>
    <dbReference type="NCBI Taxonomy" id="46174"/>
    <lineage>
        <taxon>Bacteria</taxon>
        <taxon>Bacillati</taxon>
        <taxon>Actinomycetota</taxon>
        <taxon>Actinomycetes</taxon>
        <taxon>Streptosporangiales</taxon>
        <taxon>Streptosporangiaceae</taxon>
        <taxon>Nonomuraea</taxon>
    </lineage>
</organism>
<dbReference type="SFLD" id="SFLDG01129">
    <property type="entry name" value="C1.5:_HAD__Beta-PGM__Phosphata"/>
    <property type="match status" value="1"/>
</dbReference>
<dbReference type="InterPro" id="IPR023198">
    <property type="entry name" value="PGP-like_dom2"/>
</dbReference>
<dbReference type="PRINTS" id="PR00413">
    <property type="entry name" value="HADHALOGNASE"/>
</dbReference>
<dbReference type="PANTHER" id="PTHR43434">
    <property type="entry name" value="PHOSPHOGLYCOLATE PHOSPHATASE"/>
    <property type="match status" value="1"/>
</dbReference>
<sequence length="219" mass="23750">MTRAVLFDLDGTLVDSRPAILDCYRAALEPIPQGWESLLELGLGRVMRWRMREVMAEVAGERAPECVSRYERHYLEDGHRKVVLYQGAADMLDALRGQGLRLGIVTNKGRERTEHDLRNVHGARDLLPLFDVVVTTEDTVERKPSPEPILHGLRRAGWSAGDCAYVGDGPHDAEAAIAAGTAFVGAGWGYYPDELASARPALAVAAAPGDLAGLLPGGR</sequence>